<dbReference type="EMBL" id="CP136890">
    <property type="protein sequence ID" value="WOK93623.1"/>
    <property type="molecule type" value="Genomic_DNA"/>
</dbReference>
<dbReference type="AlphaFoldDB" id="A0AAQ3PZZ4"/>
<keyword evidence="2" id="KW-1185">Reference proteome</keyword>
<evidence type="ECO:0000313" key="2">
    <source>
        <dbReference type="Proteomes" id="UP001327560"/>
    </source>
</evidence>
<evidence type="ECO:0000313" key="1">
    <source>
        <dbReference type="EMBL" id="WOK93623.1"/>
    </source>
</evidence>
<dbReference type="Proteomes" id="UP001327560">
    <property type="component" value="Chromosome 1"/>
</dbReference>
<reference evidence="1 2" key="1">
    <citation type="submission" date="2023-10" db="EMBL/GenBank/DDBJ databases">
        <title>Chromosome-scale genome assembly provides insights into flower coloration mechanisms of Canna indica.</title>
        <authorList>
            <person name="Li C."/>
        </authorList>
    </citation>
    <scope>NUCLEOTIDE SEQUENCE [LARGE SCALE GENOMIC DNA]</scope>
    <source>
        <tissue evidence="1">Flower</tissue>
    </source>
</reference>
<sequence length="133" mass="14071">MMSHTVPRDQPRLPPHLHHIGAALSSYNNYSAGDTTLLPSPSLAAYSLFQCCPDLSAPDGSLHDCAAYVHAASASSTRSACSPLPPRCSSGAASCDTTRMTSSGSWTPPWCTRSARTARATTRGSSSSRRRFV</sequence>
<gene>
    <name evidence="1" type="ORF">Cni_G02323</name>
</gene>
<organism evidence="1 2">
    <name type="scientific">Canna indica</name>
    <name type="common">Indian-shot</name>
    <dbReference type="NCBI Taxonomy" id="4628"/>
    <lineage>
        <taxon>Eukaryota</taxon>
        <taxon>Viridiplantae</taxon>
        <taxon>Streptophyta</taxon>
        <taxon>Embryophyta</taxon>
        <taxon>Tracheophyta</taxon>
        <taxon>Spermatophyta</taxon>
        <taxon>Magnoliopsida</taxon>
        <taxon>Liliopsida</taxon>
        <taxon>Zingiberales</taxon>
        <taxon>Cannaceae</taxon>
        <taxon>Canna</taxon>
    </lineage>
</organism>
<accession>A0AAQ3PZZ4</accession>
<name>A0AAQ3PZZ4_9LILI</name>
<proteinExistence type="predicted"/>
<protein>
    <submittedName>
        <fullName evidence="1">Uncharacterized protein</fullName>
    </submittedName>
</protein>